<evidence type="ECO:0000256" key="2">
    <source>
        <dbReference type="RuleBase" id="RU362097"/>
    </source>
</evidence>
<dbReference type="Gene3D" id="2.20.200.10">
    <property type="entry name" value="Outer membrane efflux proteins (OEP)"/>
    <property type="match status" value="1"/>
</dbReference>
<comment type="similarity">
    <text evidence="1 2">Belongs to the outer membrane factor (OMF) (TC 1.B.17) family.</text>
</comment>
<sequence>MAALAGCSLSPKYVRPAAVVPEQLGSTTVSPTNGARCSERMRGEDIAFVRATVKGGQLDAMIKAALCRSPDYRLAELNVRLARAQAGQSNSARLPRLDGQIVKSKQRFGDSALDERYQQDLSMATVGLSEFDPDFFGRLRSLAAAEGLRWEASQHGRDAARGALIGETLRAYVLYSAAKEAEAQAGVVASSTREQLRLAERRQALGMIASDDLRDAESLAAQADANAAKAAEASKAQERALRFLVGFDSALPSPNLSLFVDGSGDAARYGGLDSSVLYHRPEVLEAEAQLQAAHADIGAARAAFFPSIQLTTSLGSASESLGGLFSASKAWTFTPSLRLPIFDFGRNKQALDLAWIRQQQGVVQYEKAVQRAFVDVADALGSRSQAEQAYTAARRKELAAVGKTGRLIQRIDAGLQDAMNRPQAEIDAANATADRVAAQQDFALSRIALSHAFYATAPARPSPSDSH</sequence>
<dbReference type="Pfam" id="PF02321">
    <property type="entry name" value="OEP"/>
    <property type="match status" value="2"/>
</dbReference>
<dbReference type="SUPFAM" id="SSF56954">
    <property type="entry name" value="Outer membrane efflux proteins (OEP)"/>
    <property type="match status" value="1"/>
</dbReference>
<dbReference type="InterPro" id="IPR003423">
    <property type="entry name" value="OMP_efflux"/>
</dbReference>
<keyword evidence="2" id="KW-0472">Membrane</keyword>
<reference evidence="3 4" key="1">
    <citation type="submission" date="2021-08" db="EMBL/GenBank/DDBJ databases">
        <title>Stenotrophomonas forensis sp. nov., isolated from contaminated viral transport media.</title>
        <authorList>
            <person name="Nguyen S.V."/>
            <person name="Edwards D."/>
            <person name="Scott S."/>
            <person name="Doss J."/>
            <person name="Merid S."/>
            <person name="Zelaya E."/>
            <person name="Maza C."/>
            <person name="Mann M."/>
            <person name="Hamilton B."/>
            <person name="Blackwell R."/>
            <person name="Tran A."/>
            <person name="Hauser J."/>
        </authorList>
    </citation>
    <scope>NUCLEOTIDE SEQUENCE [LARGE SCALE GENOMIC DNA]</scope>
    <source>
        <strain evidence="3 4">DFS-20110405</strain>
    </source>
</reference>
<proteinExistence type="inferred from homology"/>
<keyword evidence="2" id="KW-0449">Lipoprotein</keyword>
<name>A0ABY7Y4M2_9GAMM</name>
<dbReference type="Gene3D" id="1.20.1600.10">
    <property type="entry name" value="Outer membrane efflux proteins (OEP)"/>
    <property type="match status" value="1"/>
</dbReference>
<keyword evidence="2" id="KW-0564">Palmitate</keyword>
<dbReference type="RefSeq" id="WP_274512281.1">
    <property type="nucleotide sequence ID" value="NZ_CP082270.1"/>
</dbReference>
<keyword evidence="2" id="KW-1134">Transmembrane beta strand</keyword>
<dbReference type="Proteomes" id="UP001216828">
    <property type="component" value="Chromosome"/>
</dbReference>
<comment type="subcellular location">
    <subcellularLocation>
        <location evidence="2">Cell outer membrane</location>
        <topology evidence="2">Lipid-anchor</topology>
    </subcellularLocation>
</comment>
<evidence type="ECO:0000256" key="1">
    <source>
        <dbReference type="ARBA" id="ARBA00007613"/>
    </source>
</evidence>
<accession>A0ABY7Y4M2</accession>
<dbReference type="EMBL" id="CP082270">
    <property type="protein sequence ID" value="WDM64920.1"/>
    <property type="molecule type" value="Genomic_DNA"/>
</dbReference>
<organism evidence="3 4">
    <name type="scientific">Stenotrophomonas forensis</name>
    <dbReference type="NCBI Taxonomy" id="2871169"/>
    <lineage>
        <taxon>Bacteria</taxon>
        <taxon>Pseudomonadati</taxon>
        <taxon>Pseudomonadota</taxon>
        <taxon>Gammaproteobacteria</taxon>
        <taxon>Lysobacterales</taxon>
        <taxon>Lysobacteraceae</taxon>
        <taxon>Stenotrophomonas</taxon>
        <taxon>Stenotrophomonas maltophilia group</taxon>
    </lineage>
</organism>
<dbReference type="NCBIfam" id="TIGR01845">
    <property type="entry name" value="outer_NodT"/>
    <property type="match status" value="1"/>
</dbReference>
<dbReference type="PANTHER" id="PTHR30203:SF32">
    <property type="entry name" value="CATION EFFLUX SYSTEM PROTEIN CUSC"/>
    <property type="match status" value="1"/>
</dbReference>
<dbReference type="InterPro" id="IPR010131">
    <property type="entry name" value="MdtP/NodT-like"/>
</dbReference>
<dbReference type="PANTHER" id="PTHR30203">
    <property type="entry name" value="OUTER MEMBRANE CATION EFFLUX PROTEIN"/>
    <property type="match status" value="1"/>
</dbReference>
<keyword evidence="4" id="KW-1185">Reference proteome</keyword>
<evidence type="ECO:0000313" key="4">
    <source>
        <dbReference type="Proteomes" id="UP001216828"/>
    </source>
</evidence>
<evidence type="ECO:0000313" key="3">
    <source>
        <dbReference type="EMBL" id="WDM64920.1"/>
    </source>
</evidence>
<gene>
    <name evidence="3" type="ORF">K5L94_06435</name>
</gene>
<keyword evidence="2" id="KW-0812">Transmembrane</keyword>
<protein>
    <submittedName>
        <fullName evidence="3">Efflux transporter outer membrane subunit</fullName>
    </submittedName>
</protein>